<reference evidence="2 3" key="1">
    <citation type="submission" date="2020-02" db="EMBL/GenBank/DDBJ databases">
        <title>Aliifodinibius halophilus 2W32, complete genome.</title>
        <authorList>
            <person name="Li Y."/>
            <person name="Wu S."/>
        </authorList>
    </citation>
    <scope>NUCLEOTIDE SEQUENCE [LARGE SCALE GENOMIC DNA]</scope>
    <source>
        <strain evidence="2 3">2W32</strain>
    </source>
</reference>
<keyword evidence="1" id="KW-0732">Signal</keyword>
<dbReference type="AlphaFoldDB" id="A0A6M1TC75"/>
<accession>A0A6M1TC75</accession>
<evidence type="ECO:0000313" key="3">
    <source>
        <dbReference type="Proteomes" id="UP000479132"/>
    </source>
</evidence>
<dbReference type="RefSeq" id="WP_165266948.1">
    <property type="nucleotide sequence ID" value="NZ_JAALLS010000005.1"/>
</dbReference>
<keyword evidence="3" id="KW-1185">Reference proteome</keyword>
<gene>
    <name evidence="2" type="ORF">G3569_05670</name>
</gene>
<comment type="caution">
    <text evidence="2">The sequence shown here is derived from an EMBL/GenBank/DDBJ whole genome shotgun (WGS) entry which is preliminary data.</text>
</comment>
<organism evidence="2 3">
    <name type="scientific">Fodinibius halophilus</name>
    <dbReference type="NCBI Taxonomy" id="1736908"/>
    <lineage>
        <taxon>Bacteria</taxon>
        <taxon>Pseudomonadati</taxon>
        <taxon>Balneolota</taxon>
        <taxon>Balneolia</taxon>
        <taxon>Balneolales</taxon>
        <taxon>Balneolaceae</taxon>
        <taxon>Fodinibius</taxon>
    </lineage>
</organism>
<evidence type="ECO:0000313" key="2">
    <source>
        <dbReference type="EMBL" id="NGP87832.1"/>
    </source>
</evidence>
<sequence length="1239" mass="140295">MTLWRIITKFIGGVTAILLFAIGPLAQAQNQASEATEVFLSFQYEGVVSVYVTSYYKDGEFFLPVNELFNQLKIQHEVNQGDLTISGNYLGKKSYLLDFKNLVASAGGTEIQLQQDDFFIKEIDYFIRPELFKRLFGLSFETDFNNLTLDLKTNDKMPVVAQYEREQQRQRLSDQDPLYDQSYYPLRYGRNYAAIDGSFLDYNFSGVYTNNSQLFTFSNALGAELAGGDIQGSVFGSLSEQQTSFTTSNLRWRYVQRNNNLFSSGILGQTNTEGIRGRAITGFKISNKPVEPRLLFDRYIIDGNVPPQSEVELYLNNRLIDFQEADQTGNYRFIVPLTYGSTNYSLRIYTPSGQTVERSSRIQIPFDFVPKGKVDYVLSGGRLQNNLVGTTTRGYTGAASVSAGVSNWLTAQVSSEYLTAYHTGMPAFTGTLNARLFSNYLVSASANSENFYRLTSSVVYGSGASWNISYNYNPGNSQLYNIGGGKHQLRASLFTPFQIGIIPLNMRWSTSYRDNNFNRIYRYRADLSSRIGRLNIRVGYQDQQSGAISFAPSFSSQLTNSYTYSIGRSQDIPKLLRGMFIRGQLTYLPGVDQFEEVEFQLSRELFRTGRIQFTYGHNFLGDFNSLSLNLTIDFNKVRSNSTTRFTNANYSATQNIRGSIGYDPGAGQLLLNNRQQVGQSAAAVRLFIDSNNDGTYQEDTDQVIDEPAVRLNRSGGRNFVKNGVNYVTQLLPYYRYDLEINKGAISNPLLVPEVENFSIVTDPNQYKTINIPFYQSGVISGNVEQQKDTVTTSLSGVRLYLESKKDQSNGRDPFSKEIRTFSDGSFYAYEIPPGKYNLYIDPSQLDFLNSVSRPDTMEIKIKALAQGDFKDGLNFLVTKEKSREETQEDTLMSKRSNNLPQVDGTHSLNNQELEYQIQLASFETLEKAKRVALQASQQLGGAFCVIKNSSTNLYAIRNTSLLTQNQAVETILSYHKKNYKSAAIVVLKNKKSYSNTNNRQEEFIQIGAFNSHKKAEQFAEKSSRDLNKETALTYHQKSNLYKVYLNEGYQDGQDLRVQLASIKNGGGFNDAYINERGNIQIAAFNKQTKAKAYAAAMSQVLEENVSYYHDQENKHFNVYIDKEFKNIRSKRALLKRIKSQSSIYKDAFIASMNSKNIVNISSQDRMRFTYQVYIRNTQSTGKSYLASLIDSNENIAIQSDNNNLIIFDQVSSWSQAQEMQHKLLKKDKACHPIIILIEE</sequence>
<evidence type="ECO:0008006" key="4">
    <source>
        <dbReference type="Google" id="ProtNLM"/>
    </source>
</evidence>
<protein>
    <recommendedName>
        <fullName evidence="4">SPOR domain-containing protein</fullName>
    </recommendedName>
</protein>
<proteinExistence type="predicted"/>
<dbReference type="EMBL" id="JAALLS010000005">
    <property type="protein sequence ID" value="NGP87832.1"/>
    <property type="molecule type" value="Genomic_DNA"/>
</dbReference>
<feature type="chain" id="PRO_5026901872" description="SPOR domain-containing protein" evidence="1">
    <location>
        <begin position="29"/>
        <end position="1239"/>
    </location>
</feature>
<name>A0A6M1TC75_9BACT</name>
<evidence type="ECO:0000256" key="1">
    <source>
        <dbReference type="SAM" id="SignalP"/>
    </source>
</evidence>
<feature type="signal peptide" evidence="1">
    <location>
        <begin position="1"/>
        <end position="28"/>
    </location>
</feature>
<dbReference type="Proteomes" id="UP000479132">
    <property type="component" value="Unassembled WGS sequence"/>
</dbReference>